<evidence type="ECO:0000256" key="4">
    <source>
        <dbReference type="ARBA" id="ARBA00022692"/>
    </source>
</evidence>
<dbReference type="VEuPathDB" id="VectorBase:HLOH_041914"/>
<evidence type="ECO:0000256" key="3">
    <source>
        <dbReference type="ARBA" id="ARBA00012278"/>
    </source>
</evidence>
<comment type="caution">
    <text evidence="14">The sequence shown here is derived from an EMBL/GenBank/DDBJ whole genome shotgun (WGS) entry which is preliminary data.</text>
</comment>
<keyword evidence="9 12" id="KW-0472">Membrane</keyword>
<keyword evidence="7 12" id="KW-1133">Transmembrane helix</keyword>
<keyword evidence="8" id="KW-0560">Oxidoreductase</keyword>
<feature type="transmembrane region" description="Helical" evidence="12">
    <location>
        <begin position="109"/>
        <end position="129"/>
    </location>
</feature>
<evidence type="ECO:0000256" key="5">
    <source>
        <dbReference type="ARBA" id="ARBA00022719"/>
    </source>
</evidence>
<organism evidence="14 15">
    <name type="scientific">Haemaphysalis longicornis</name>
    <name type="common">Bush tick</name>
    <dbReference type="NCBI Taxonomy" id="44386"/>
    <lineage>
        <taxon>Eukaryota</taxon>
        <taxon>Metazoa</taxon>
        <taxon>Ecdysozoa</taxon>
        <taxon>Arthropoda</taxon>
        <taxon>Chelicerata</taxon>
        <taxon>Arachnida</taxon>
        <taxon>Acari</taxon>
        <taxon>Parasitiformes</taxon>
        <taxon>Ixodida</taxon>
        <taxon>Ixodoidea</taxon>
        <taxon>Ixodidae</taxon>
        <taxon>Haemaphysalinae</taxon>
        <taxon>Haemaphysalis</taxon>
    </lineage>
</organism>
<keyword evidence="5" id="KW-0874">Quinone</keyword>
<evidence type="ECO:0000256" key="9">
    <source>
        <dbReference type="ARBA" id="ARBA00023136"/>
    </source>
</evidence>
<dbReference type="Proteomes" id="UP000821853">
    <property type="component" value="Unassembled WGS sequence"/>
</dbReference>
<dbReference type="PANTHER" id="PTHR14519:SF8">
    <property type="entry name" value="VITAMIN K EPOXIDE REDUCTASE COMPLEX SUBUNIT 1"/>
    <property type="match status" value="1"/>
</dbReference>
<dbReference type="GO" id="GO:0005789">
    <property type="term" value="C:endoplasmic reticulum membrane"/>
    <property type="evidence" value="ECO:0007669"/>
    <property type="project" value="UniProtKB-SubCell"/>
</dbReference>
<dbReference type="InterPro" id="IPR042406">
    <property type="entry name" value="VKORC1/VKORC1L1"/>
</dbReference>
<feature type="transmembrane region" description="Helical" evidence="12">
    <location>
        <begin position="15"/>
        <end position="33"/>
    </location>
</feature>
<dbReference type="CDD" id="cd12917">
    <property type="entry name" value="VKOR_euk"/>
    <property type="match status" value="1"/>
</dbReference>
<comment type="similarity">
    <text evidence="2">Belongs to the VKOR family.</text>
</comment>
<dbReference type="InterPro" id="IPR012932">
    <property type="entry name" value="VKOR"/>
</dbReference>
<dbReference type="EMBL" id="JABSTR010000008">
    <property type="protein sequence ID" value="KAH9376969.1"/>
    <property type="molecule type" value="Genomic_DNA"/>
</dbReference>
<dbReference type="OrthoDB" id="17010at2759"/>
<gene>
    <name evidence="14" type="ORF">HPB48_007991</name>
</gene>
<evidence type="ECO:0000256" key="1">
    <source>
        <dbReference type="ARBA" id="ARBA00004477"/>
    </source>
</evidence>
<evidence type="ECO:0000259" key="13">
    <source>
        <dbReference type="SMART" id="SM00756"/>
    </source>
</evidence>
<feature type="transmembrane region" description="Helical" evidence="12">
    <location>
        <begin position="135"/>
        <end position="157"/>
    </location>
</feature>
<proteinExistence type="inferred from homology"/>
<dbReference type="SMART" id="SM00756">
    <property type="entry name" value="VKc"/>
    <property type="match status" value="1"/>
</dbReference>
<evidence type="ECO:0000256" key="11">
    <source>
        <dbReference type="ARBA" id="ARBA00023284"/>
    </source>
</evidence>
<dbReference type="Gene3D" id="1.20.1440.130">
    <property type="entry name" value="VKOR domain"/>
    <property type="match status" value="1"/>
</dbReference>
<evidence type="ECO:0000256" key="2">
    <source>
        <dbReference type="ARBA" id="ARBA00006214"/>
    </source>
</evidence>
<evidence type="ECO:0000256" key="8">
    <source>
        <dbReference type="ARBA" id="ARBA00023002"/>
    </source>
</evidence>
<reference evidence="14 15" key="1">
    <citation type="journal article" date="2020" name="Cell">
        <title>Large-Scale Comparative Analyses of Tick Genomes Elucidate Their Genetic Diversity and Vector Capacities.</title>
        <authorList>
            <consortium name="Tick Genome and Microbiome Consortium (TIGMIC)"/>
            <person name="Jia N."/>
            <person name="Wang J."/>
            <person name="Shi W."/>
            <person name="Du L."/>
            <person name="Sun Y."/>
            <person name="Zhan W."/>
            <person name="Jiang J.F."/>
            <person name="Wang Q."/>
            <person name="Zhang B."/>
            <person name="Ji P."/>
            <person name="Bell-Sakyi L."/>
            <person name="Cui X.M."/>
            <person name="Yuan T.T."/>
            <person name="Jiang B.G."/>
            <person name="Yang W.F."/>
            <person name="Lam T.T."/>
            <person name="Chang Q.C."/>
            <person name="Ding S.J."/>
            <person name="Wang X.J."/>
            <person name="Zhu J.G."/>
            <person name="Ruan X.D."/>
            <person name="Zhao L."/>
            <person name="Wei J.T."/>
            <person name="Ye R.Z."/>
            <person name="Que T.C."/>
            <person name="Du C.H."/>
            <person name="Zhou Y.H."/>
            <person name="Cheng J.X."/>
            <person name="Dai P.F."/>
            <person name="Guo W.B."/>
            <person name="Han X.H."/>
            <person name="Huang E.J."/>
            <person name="Li L.F."/>
            <person name="Wei W."/>
            <person name="Gao Y.C."/>
            <person name="Liu J.Z."/>
            <person name="Shao H.Z."/>
            <person name="Wang X."/>
            <person name="Wang C.C."/>
            <person name="Yang T.C."/>
            <person name="Huo Q.B."/>
            <person name="Li W."/>
            <person name="Chen H.Y."/>
            <person name="Chen S.E."/>
            <person name="Zhou L.G."/>
            <person name="Ni X.B."/>
            <person name="Tian J.H."/>
            <person name="Sheng Y."/>
            <person name="Liu T."/>
            <person name="Pan Y.S."/>
            <person name="Xia L.Y."/>
            <person name="Li J."/>
            <person name="Zhao F."/>
            <person name="Cao W.C."/>
        </authorList>
    </citation>
    <scope>NUCLEOTIDE SEQUENCE [LARGE SCALE GENOMIC DNA]</scope>
    <source>
        <strain evidence="14">HaeL-2018</strain>
    </source>
</reference>
<feature type="domain" description="Vitamin K epoxide reductase" evidence="13">
    <location>
        <begin position="10"/>
        <end position="157"/>
    </location>
</feature>
<dbReference type="GO" id="GO:0048038">
    <property type="term" value="F:quinone binding"/>
    <property type="evidence" value="ECO:0007669"/>
    <property type="project" value="UniProtKB-KW"/>
</dbReference>
<evidence type="ECO:0000256" key="12">
    <source>
        <dbReference type="SAM" id="Phobius"/>
    </source>
</evidence>
<dbReference type="AlphaFoldDB" id="A0A9J6GQL9"/>
<keyword evidence="11" id="KW-0676">Redox-active center</keyword>
<sequence>MSPTDVAKRRRRLKFFNSAVCVCGVLISIYAYVVETRFERDPKYQPMCDISPHLSCTKAFNSRYGKGLGLVQRVVGPDSVLVQPNSVYGVLFYSLVFLCGMADGKRWKMVHLGLCALATIMSFYLAYILYLLRDICVVCVATYVCNFLLLGGSVRSWKLPAAVRAKKKE</sequence>
<keyword evidence="10" id="KW-1015">Disulfide bond</keyword>
<protein>
    <recommendedName>
        <fullName evidence="3">vitamin-K-epoxide reductase (warfarin-sensitive)</fullName>
        <ecNumber evidence="3">1.17.4.4</ecNumber>
    </recommendedName>
</protein>
<dbReference type="EC" id="1.17.4.4" evidence="3"/>
<dbReference type="OMA" id="YVINFAL"/>
<comment type="subcellular location">
    <subcellularLocation>
        <location evidence="1">Endoplasmic reticulum membrane</location>
        <topology evidence="1">Multi-pass membrane protein</topology>
    </subcellularLocation>
</comment>
<keyword evidence="4 12" id="KW-0812">Transmembrane</keyword>
<keyword evidence="15" id="KW-1185">Reference proteome</keyword>
<dbReference type="GO" id="GO:0042373">
    <property type="term" value="P:vitamin K metabolic process"/>
    <property type="evidence" value="ECO:0007669"/>
    <property type="project" value="InterPro"/>
</dbReference>
<evidence type="ECO:0000256" key="7">
    <source>
        <dbReference type="ARBA" id="ARBA00022989"/>
    </source>
</evidence>
<evidence type="ECO:0000313" key="14">
    <source>
        <dbReference type="EMBL" id="KAH9376969.1"/>
    </source>
</evidence>
<dbReference type="InterPro" id="IPR038354">
    <property type="entry name" value="VKOR_sf"/>
</dbReference>
<dbReference type="PANTHER" id="PTHR14519">
    <property type="entry name" value="VITAMIN K EPOXIDE REDUCTASE COMPLEX, SUBUNIT 1"/>
    <property type="match status" value="1"/>
</dbReference>
<feature type="transmembrane region" description="Helical" evidence="12">
    <location>
        <begin position="86"/>
        <end position="102"/>
    </location>
</feature>
<accession>A0A9J6GQL9</accession>
<evidence type="ECO:0000313" key="15">
    <source>
        <dbReference type="Proteomes" id="UP000821853"/>
    </source>
</evidence>
<evidence type="ECO:0000256" key="10">
    <source>
        <dbReference type="ARBA" id="ARBA00023157"/>
    </source>
</evidence>
<name>A0A9J6GQL9_HAELO</name>
<dbReference type="GO" id="GO:0047057">
    <property type="term" value="F:vitamin-K-epoxide reductase (warfarin-sensitive) activity"/>
    <property type="evidence" value="ECO:0007669"/>
    <property type="project" value="UniProtKB-EC"/>
</dbReference>
<evidence type="ECO:0000256" key="6">
    <source>
        <dbReference type="ARBA" id="ARBA00022824"/>
    </source>
</evidence>
<dbReference type="Pfam" id="PF07884">
    <property type="entry name" value="VKOR"/>
    <property type="match status" value="1"/>
</dbReference>
<keyword evidence="6" id="KW-0256">Endoplasmic reticulum</keyword>